<dbReference type="InterPro" id="IPR029058">
    <property type="entry name" value="AB_hydrolase_fold"/>
</dbReference>
<dbReference type="GO" id="GO:0016787">
    <property type="term" value="F:hydrolase activity"/>
    <property type="evidence" value="ECO:0007669"/>
    <property type="project" value="UniProtKB-KW"/>
</dbReference>
<proteinExistence type="predicted"/>
<keyword evidence="4" id="KW-1185">Reference proteome</keyword>
<evidence type="ECO:0000259" key="2">
    <source>
        <dbReference type="Pfam" id="PF00561"/>
    </source>
</evidence>
<evidence type="ECO:0000256" key="1">
    <source>
        <dbReference type="ARBA" id="ARBA00022801"/>
    </source>
</evidence>
<accession>A0A511ZMW4</accession>
<dbReference type="STRING" id="582851.GCA_900162665_01352"/>
<dbReference type="SUPFAM" id="SSF53474">
    <property type="entry name" value="alpha/beta-Hydrolases"/>
    <property type="match status" value="1"/>
</dbReference>
<dbReference type="InterPro" id="IPR000639">
    <property type="entry name" value="Epox_hydrolase-like"/>
</dbReference>
<dbReference type="Proteomes" id="UP000321558">
    <property type="component" value="Unassembled WGS sequence"/>
</dbReference>
<dbReference type="PRINTS" id="PR00412">
    <property type="entry name" value="EPOXHYDRLASE"/>
</dbReference>
<dbReference type="PRINTS" id="PR00111">
    <property type="entry name" value="ABHYDROLASE"/>
</dbReference>
<evidence type="ECO:0000313" key="4">
    <source>
        <dbReference type="Proteomes" id="UP000321558"/>
    </source>
</evidence>
<dbReference type="Pfam" id="PF00561">
    <property type="entry name" value="Abhydrolase_1"/>
    <property type="match status" value="1"/>
</dbReference>
<dbReference type="PANTHER" id="PTHR43329">
    <property type="entry name" value="EPOXIDE HYDROLASE"/>
    <property type="match status" value="1"/>
</dbReference>
<dbReference type="Gene3D" id="3.40.50.1820">
    <property type="entry name" value="alpha/beta hydrolase"/>
    <property type="match status" value="1"/>
</dbReference>
<protein>
    <submittedName>
        <fullName evidence="3">Alpha/beta hydrolase</fullName>
    </submittedName>
</protein>
<comment type="caution">
    <text evidence="3">The sequence shown here is derived from an EMBL/GenBank/DDBJ whole genome shotgun (WGS) entry which is preliminary data.</text>
</comment>
<feature type="domain" description="AB hydrolase-1" evidence="2">
    <location>
        <begin position="35"/>
        <end position="285"/>
    </location>
</feature>
<dbReference type="EMBL" id="BJYM01000015">
    <property type="protein sequence ID" value="GEN88777.1"/>
    <property type="molecule type" value="Genomic_DNA"/>
</dbReference>
<gene>
    <name evidence="3" type="ORF">OSO01_35160</name>
</gene>
<evidence type="ECO:0000313" key="3">
    <source>
        <dbReference type="EMBL" id="GEN88777.1"/>
    </source>
</evidence>
<organism evidence="3 4">
    <name type="scientific">Oceanobacillus sojae</name>
    <dbReference type="NCBI Taxonomy" id="582851"/>
    <lineage>
        <taxon>Bacteria</taxon>
        <taxon>Bacillati</taxon>
        <taxon>Bacillota</taxon>
        <taxon>Bacilli</taxon>
        <taxon>Bacillales</taxon>
        <taxon>Bacillaceae</taxon>
        <taxon>Oceanobacillus</taxon>
    </lineage>
</organism>
<keyword evidence="1 3" id="KW-0378">Hydrolase</keyword>
<reference evidence="3 4" key="1">
    <citation type="submission" date="2019-07" db="EMBL/GenBank/DDBJ databases">
        <title>Whole genome shotgun sequence of Oceanobacillus sojae NBRC 105379.</title>
        <authorList>
            <person name="Hosoyama A."/>
            <person name="Uohara A."/>
            <person name="Ohji S."/>
            <person name="Ichikawa N."/>
        </authorList>
    </citation>
    <scope>NUCLEOTIDE SEQUENCE [LARGE SCALE GENOMIC DNA]</scope>
    <source>
        <strain evidence="3 4">NBRC 105379</strain>
    </source>
</reference>
<dbReference type="RefSeq" id="WP_147211675.1">
    <property type="nucleotide sequence ID" value="NZ_BJYM01000015.1"/>
</dbReference>
<sequence>MGDKSELNSSEFKHGWAKVNNINLHYVEAGTNSSKPVILLHGFPQSWLTWRYVIPHLMKEHLVIAVDLRGYGDSDKPAGTKGYDKSTMASDIHELIKHLNLENVTLVGHDRGARVARRFALDYPDKVAGIGLIDILPMEYLYDKLTASEAAKKYWHWTFHLVPDLPEALIQGKEEIYLEFLFRRAPGLLSLLKSDGSWEDYLRVWKQPETYRAALSDYRATHEVDLPQYRAENAAGKLLKTPTFLLWGENGNLAGQPVLDIWKEAALDVQGKQLGNCGHYVPEEQPEPVSEYILKFIRENQRG</sequence>
<dbReference type="OrthoDB" id="9808398at2"/>
<name>A0A511ZMW4_9BACI</name>
<dbReference type="InterPro" id="IPR000073">
    <property type="entry name" value="AB_hydrolase_1"/>
</dbReference>
<dbReference type="AlphaFoldDB" id="A0A511ZMW4"/>